<keyword evidence="1" id="KW-0472">Membrane</keyword>
<accession>A0A366EXA5</accession>
<evidence type="ECO:0000313" key="4">
    <source>
        <dbReference type="Proteomes" id="UP000252118"/>
    </source>
</evidence>
<reference evidence="3 4" key="1">
    <citation type="submission" date="2018-06" db="EMBL/GenBank/DDBJ databases">
        <title>Freshwater and sediment microbial communities from various areas in North America, analyzing microbe dynamics in response to fracking.</title>
        <authorList>
            <person name="Lamendella R."/>
        </authorList>
    </citation>
    <scope>NUCLEOTIDE SEQUENCE [LARGE SCALE GENOMIC DNA]</scope>
    <source>
        <strain evidence="3 4">97B</strain>
    </source>
</reference>
<evidence type="ECO:0000313" key="3">
    <source>
        <dbReference type="EMBL" id="RBP07033.1"/>
    </source>
</evidence>
<dbReference type="AlphaFoldDB" id="A0A366EXA5"/>
<protein>
    <submittedName>
        <fullName evidence="3">Uncharacterized protein (DUF58 family)</fullName>
    </submittedName>
</protein>
<dbReference type="RefSeq" id="WP_113968417.1">
    <property type="nucleotide sequence ID" value="NZ_QNRJ01000002.1"/>
</dbReference>
<dbReference type="PANTHER" id="PTHR34351:SF2">
    <property type="entry name" value="DUF58 DOMAIN-CONTAINING PROTEIN"/>
    <property type="match status" value="1"/>
</dbReference>
<name>A0A366EXA5_9BACI</name>
<dbReference type="PANTHER" id="PTHR34351">
    <property type="entry name" value="SLR1927 PROTEIN-RELATED"/>
    <property type="match status" value="1"/>
</dbReference>
<dbReference type="Proteomes" id="UP000252118">
    <property type="component" value="Unassembled WGS sequence"/>
</dbReference>
<comment type="caution">
    <text evidence="3">The sequence shown here is derived from an EMBL/GenBank/DDBJ whole genome shotgun (WGS) entry which is preliminary data.</text>
</comment>
<dbReference type="InterPro" id="IPR002881">
    <property type="entry name" value="DUF58"/>
</dbReference>
<organism evidence="3 4">
    <name type="scientific">Rossellomorea aquimaris</name>
    <dbReference type="NCBI Taxonomy" id="189382"/>
    <lineage>
        <taxon>Bacteria</taxon>
        <taxon>Bacillati</taxon>
        <taxon>Bacillota</taxon>
        <taxon>Bacilli</taxon>
        <taxon>Bacillales</taxon>
        <taxon>Bacillaceae</taxon>
        <taxon>Rossellomorea</taxon>
    </lineage>
</organism>
<gene>
    <name evidence="3" type="ORF">DET59_102421</name>
</gene>
<dbReference type="EMBL" id="QNRJ01000002">
    <property type="protein sequence ID" value="RBP07033.1"/>
    <property type="molecule type" value="Genomic_DNA"/>
</dbReference>
<evidence type="ECO:0000256" key="1">
    <source>
        <dbReference type="SAM" id="Phobius"/>
    </source>
</evidence>
<feature type="transmembrane region" description="Helical" evidence="1">
    <location>
        <begin position="12"/>
        <end position="30"/>
    </location>
</feature>
<keyword evidence="1" id="KW-1133">Transmembrane helix</keyword>
<dbReference type="OrthoDB" id="9789943at2"/>
<feature type="domain" description="DUF58" evidence="2">
    <location>
        <begin position="215"/>
        <end position="371"/>
    </location>
</feature>
<evidence type="ECO:0000259" key="2">
    <source>
        <dbReference type="Pfam" id="PF01882"/>
    </source>
</evidence>
<keyword evidence="1" id="KW-0812">Transmembrane</keyword>
<dbReference type="Pfam" id="PF01882">
    <property type="entry name" value="DUF58"/>
    <property type="match status" value="1"/>
</dbReference>
<proteinExistence type="predicted"/>
<sequence length="397" mass="45197">MNWKREVVEDPYISISLVLLVIVGTASFYVQSYVGLGIFLLIILYFRVHQWYLLKVGEGVMIERSQRRLKLHCDEEDNWVFKLENKGLPIWGATLKMTFKDIVEPTKHPYSLGIANEIEVSIPFSIRKNEEGQISLPVKGKRRGLCRITNMQLEIPHLFGSGKVLLNLLDSVPTTIMVFPSSSPVKMVEQQLTLRQGDVSTPHSLFHDVFHPVGTRGYVQGDRFQDVHWKASARTGELQTKIFAPATQNEWMIAINISDRFAITSKLEAIIKHAAYLMQLAVEQNISYSLVLNVRTPGLTPYYYLPPGTGRKHRQRGLELLATLSTDEFTMPFHIVLQHLYLRRLVPSVFIVAGSLGSREEDLLQNIGKGHPHIFKLSLEEEQGVVTLWNRSLKIPS</sequence>